<dbReference type="STRING" id="237561.A0A1D8PRK4"/>
<dbReference type="VEuPathDB" id="FungiDB:C7_04270C_A"/>
<keyword evidence="13" id="KW-1185">Reference proteome</keyword>
<protein>
    <submittedName>
        <fullName evidence="12">Ufe1p</fullName>
    </submittedName>
</protein>
<dbReference type="FunFam" id="1.20.5.110:FF:000082">
    <property type="entry name" value="t-SNARE (ER)"/>
    <property type="match status" value="1"/>
</dbReference>
<organism evidence="12 13">
    <name type="scientific">Candida albicans (strain SC5314 / ATCC MYA-2876)</name>
    <name type="common">Yeast</name>
    <dbReference type="NCBI Taxonomy" id="237561"/>
    <lineage>
        <taxon>Eukaryota</taxon>
        <taxon>Fungi</taxon>
        <taxon>Dikarya</taxon>
        <taxon>Ascomycota</taxon>
        <taxon>Saccharomycotina</taxon>
        <taxon>Pichiomycetes</taxon>
        <taxon>Debaryomycetaceae</taxon>
        <taxon>Candida/Lodderomyces clade</taxon>
        <taxon>Candida</taxon>
    </lineage>
</organism>
<sequence length="306" mass="35970">MTDLTPLFRQCVDIVQQEYKTQPTTAKQPYYLNDTFIKETTAFFHVLTNLNQFINETKSSYLAINDDTKLAGSIDDKNKIDEEFNYKVQQMYKRLNHLETYETKRQSLLPKTSGWFSFLDESNDQDIYFETLANHRMQILRFLMETLNHVNKRFENIQQKRLARERQLNLLNFQNFEDGEELEDVFPTLDQIQQVPELSQQQIQQLETENQEFLNMKTSQLKQVEKVQQSILDIVNIQNELAFKLQDQGQQIESLMDSHADVQTEVQMGNRTLSQATKKNKRGANMLVMLCIVLGVLLVLVDYVSF</sequence>
<accession>A0A1D8PRK4</accession>
<dbReference type="SUPFAM" id="SSF47661">
    <property type="entry name" value="t-snare proteins"/>
    <property type="match status" value="1"/>
</dbReference>
<dbReference type="InParanoid" id="A0A1D8PRK4"/>
<evidence type="ECO:0000256" key="3">
    <source>
        <dbReference type="ARBA" id="ARBA00022448"/>
    </source>
</evidence>
<dbReference type="SMR" id="A0A1D8PRK4"/>
<dbReference type="InterPro" id="IPR000727">
    <property type="entry name" value="T_SNARE_dom"/>
</dbReference>
<dbReference type="PANTHER" id="PTHR15959">
    <property type="entry name" value="SYNTAXIN-18"/>
    <property type="match status" value="1"/>
</dbReference>
<dbReference type="Gene3D" id="1.20.5.110">
    <property type="match status" value="1"/>
</dbReference>
<dbReference type="Proteomes" id="UP000000559">
    <property type="component" value="Chromosome 7"/>
</dbReference>
<comment type="subcellular location">
    <subcellularLocation>
        <location evidence="1">Membrane</location>
        <topology evidence="1">Single-pass type IV membrane protein</topology>
    </subcellularLocation>
</comment>
<dbReference type="PANTHER" id="PTHR15959:SF0">
    <property type="entry name" value="SYNTAXIN-18"/>
    <property type="match status" value="1"/>
</dbReference>
<reference evidence="12 13" key="2">
    <citation type="journal article" date="2007" name="Genome Biol.">
        <title>Assembly of the Candida albicans genome into sixteen supercontigs aligned on the eight chromosomes.</title>
        <authorList>
            <person name="van het Hoog M."/>
            <person name="Rast T.J."/>
            <person name="Martchenko M."/>
            <person name="Grindle S."/>
            <person name="Dignard D."/>
            <person name="Hogues H."/>
            <person name="Cuomo C."/>
            <person name="Berriman M."/>
            <person name="Scherer S."/>
            <person name="Magee B.B."/>
            <person name="Whiteway M."/>
            <person name="Chibana H."/>
            <person name="Nantel A."/>
            <person name="Magee P.T."/>
        </authorList>
    </citation>
    <scope>GENOME REANNOTATION</scope>
    <source>
        <strain evidence="13">SC5314 / ATCC MYA-2876</strain>
    </source>
</reference>
<evidence type="ECO:0000256" key="9">
    <source>
        <dbReference type="SAM" id="Phobius"/>
    </source>
</evidence>
<reference evidence="12 13" key="1">
    <citation type="journal article" date="2004" name="Proc. Natl. Acad. Sci. U.S.A.">
        <title>The diploid genome sequence of Candida albicans.</title>
        <authorList>
            <person name="Jones T."/>
            <person name="Federspiel N.A."/>
            <person name="Chibana H."/>
            <person name="Dungan J."/>
            <person name="Kalman S."/>
            <person name="Magee B.B."/>
            <person name="Newport G."/>
            <person name="Thorstenson Y.R."/>
            <person name="Agabian N."/>
            <person name="Magee P.T."/>
            <person name="Davis R.W."/>
            <person name="Scherer S."/>
        </authorList>
    </citation>
    <scope>NUCLEOTIDE SEQUENCE [LARGE SCALE GENOMIC DNA]</scope>
    <source>
        <strain evidence="13">SC5314 / ATCC MYA-2876</strain>
    </source>
</reference>
<keyword evidence="5" id="KW-0653">Protein transport</keyword>
<gene>
    <name evidence="11 12" type="primary">UFE1</name>
    <name evidence="12" type="ordered locus">CAALFM_C704270CA</name>
    <name evidence="11" type="ordered locus">orf19.7141</name>
</gene>
<keyword evidence="4 9" id="KW-0812">Transmembrane</keyword>
<dbReference type="GO" id="GO:0015031">
    <property type="term" value="P:protein transport"/>
    <property type="evidence" value="ECO:0007669"/>
    <property type="project" value="UniProtKB-KW"/>
</dbReference>
<dbReference type="GeneID" id="3643174"/>
<dbReference type="GO" id="GO:0006890">
    <property type="term" value="P:retrograde vesicle-mediated transport, Golgi to endoplasmic reticulum"/>
    <property type="evidence" value="ECO:0000316"/>
    <property type="project" value="CGD"/>
</dbReference>
<keyword evidence="7" id="KW-0175">Coiled coil</keyword>
<dbReference type="EMBL" id="CP017629">
    <property type="protein sequence ID" value="AOW30764.1"/>
    <property type="molecule type" value="Genomic_DNA"/>
</dbReference>
<dbReference type="InterPro" id="IPR019529">
    <property type="entry name" value="Syntaxin-18_N"/>
</dbReference>
<dbReference type="OrthoDB" id="342981at2759"/>
<comment type="similarity">
    <text evidence="2">Belongs to the syntaxin family.</text>
</comment>
<keyword evidence="3" id="KW-0813">Transport</keyword>
<evidence type="ECO:0000256" key="7">
    <source>
        <dbReference type="ARBA" id="ARBA00023054"/>
    </source>
</evidence>
<evidence type="ECO:0000256" key="1">
    <source>
        <dbReference type="ARBA" id="ARBA00004211"/>
    </source>
</evidence>
<feature type="domain" description="T-SNARE coiled-coil homology" evidence="10">
    <location>
        <begin position="214"/>
        <end position="276"/>
    </location>
</feature>
<dbReference type="CGD" id="CAL0000187209">
    <property type="gene designation" value="UFE1"/>
</dbReference>
<keyword evidence="6 9" id="KW-1133">Transmembrane helix</keyword>
<dbReference type="InterPro" id="IPR010989">
    <property type="entry name" value="SNARE"/>
</dbReference>
<dbReference type="Pfam" id="PF10496">
    <property type="entry name" value="Syntaxin-18_N"/>
    <property type="match status" value="1"/>
</dbReference>
<proteinExistence type="inferred from homology"/>
<evidence type="ECO:0000313" key="13">
    <source>
        <dbReference type="Proteomes" id="UP000000559"/>
    </source>
</evidence>
<name>A0A1D8PRK4_CANAL</name>
<dbReference type="GO" id="GO:0016320">
    <property type="term" value="P:endoplasmic reticulum membrane fusion"/>
    <property type="evidence" value="ECO:0007669"/>
    <property type="project" value="EnsemblFungi"/>
</dbReference>
<dbReference type="RefSeq" id="XP_715190.1">
    <property type="nucleotide sequence ID" value="XM_710097.1"/>
</dbReference>
<dbReference type="KEGG" id="cal:CAALFM_C704270CA"/>
<dbReference type="GO" id="GO:0031201">
    <property type="term" value="C:SNARE complex"/>
    <property type="evidence" value="ECO:0000318"/>
    <property type="project" value="GO_Central"/>
</dbReference>
<evidence type="ECO:0000259" key="10">
    <source>
        <dbReference type="PROSITE" id="PS50192"/>
    </source>
</evidence>
<evidence type="ECO:0000256" key="2">
    <source>
        <dbReference type="ARBA" id="ARBA00009063"/>
    </source>
</evidence>
<dbReference type="eggNOG" id="KOG3894">
    <property type="taxonomic scope" value="Eukaryota"/>
</dbReference>
<dbReference type="FunCoup" id="A0A1D8PRK4">
    <property type="interactions" value="282"/>
</dbReference>
<feature type="transmembrane region" description="Helical" evidence="9">
    <location>
        <begin position="284"/>
        <end position="304"/>
    </location>
</feature>
<dbReference type="AlphaFoldDB" id="A0A1D8PRK4"/>
<evidence type="ECO:0000313" key="11">
    <source>
        <dbReference type="CGD" id="CAL0000187209"/>
    </source>
</evidence>
<reference evidence="12 13" key="3">
    <citation type="journal article" date="2013" name="Genome Biol.">
        <title>Assembly of a phased diploid Candida albicans genome facilitates allele-specific measurements and provides a simple model for repeat and indel structure.</title>
        <authorList>
            <person name="Muzzey D."/>
            <person name="Schwartz K."/>
            <person name="Weissman J.S."/>
            <person name="Sherlock G."/>
        </authorList>
    </citation>
    <scope>NUCLEOTIDE SEQUENCE [LARGE SCALE GENOMIC DNA]</scope>
    <source>
        <strain evidence="13">SC5314 / ATCC MYA-2876</strain>
    </source>
</reference>
<evidence type="ECO:0000256" key="6">
    <source>
        <dbReference type="ARBA" id="ARBA00022989"/>
    </source>
</evidence>
<dbReference type="PROSITE" id="PS50192">
    <property type="entry name" value="T_SNARE"/>
    <property type="match status" value="1"/>
</dbReference>
<dbReference type="OMA" id="YRIRTHI"/>
<evidence type="ECO:0000313" key="12">
    <source>
        <dbReference type="EMBL" id="AOW30764.1"/>
    </source>
</evidence>
<evidence type="ECO:0000256" key="8">
    <source>
        <dbReference type="ARBA" id="ARBA00023136"/>
    </source>
</evidence>
<dbReference type="GO" id="GO:0005783">
    <property type="term" value="C:endoplasmic reticulum"/>
    <property type="evidence" value="ECO:0000318"/>
    <property type="project" value="GO_Central"/>
</dbReference>
<dbReference type="GO" id="GO:0005484">
    <property type="term" value="F:SNAP receptor activity"/>
    <property type="evidence" value="ECO:0000316"/>
    <property type="project" value="CGD"/>
</dbReference>
<evidence type="ECO:0000256" key="4">
    <source>
        <dbReference type="ARBA" id="ARBA00022692"/>
    </source>
</evidence>
<evidence type="ECO:0000256" key="5">
    <source>
        <dbReference type="ARBA" id="ARBA00022927"/>
    </source>
</evidence>
<keyword evidence="8 9" id="KW-0472">Membrane</keyword>